<dbReference type="AlphaFoldDB" id="A0A1R1XQA5"/>
<organism evidence="3 4">
    <name type="scientific">Smittium culicis</name>
    <dbReference type="NCBI Taxonomy" id="133412"/>
    <lineage>
        <taxon>Eukaryota</taxon>
        <taxon>Fungi</taxon>
        <taxon>Fungi incertae sedis</taxon>
        <taxon>Zoopagomycota</taxon>
        <taxon>Kickxellomycotina</taxon>
        <taxon>Harpellomycetes</taxon>
        <taxon>Harpellales</taxon>
        <taxon>Legeriomycetaceae</taxon>
        <taxon>Smittium</taxon>
    </lineage>
</organism>
<evidence type="ECO:0000313" key="4">
    <source>
        <dbReference type="Proteomes" id="UP000187283"/>
    </source>
</evidence>
<feature type="signal peptide" evidence="2">
    <location>
        <begin position="1"/>
        <end position="17"/>
    </location>
</feature>
<keyword evidence="2" id="KW-0732">Signal</keyword>
<protein>
    <submittedName>
        <fullName evidence="3">Uncharacterized protein</fullName>
    </submittedName>
</protein>
<feature type="non-terminal residue" evidence="3">
    <location>
        <position position="406"/>
    </location>
</feature>
<dbReference type="OrthoDB" id="5643308at2759"/>
<keyword evidence="4" id="KW-1185">Reference proteome</keyword>
<feature type="compositionally biased region" description="Polar residues" evidence="1">
    <location>
        <begin position="287"/>
        <end position="307"/>
    </location>
</feature>
<feature type="chain" id="PRO_5010254469" evidence="2">
    <location>
        <begin position="18"/>
        <end position="406"/>
    </location>
</feature>
<gene>
    <name evidence="3" type="ORF">AYI70_g6386</name>
</gene>
<evidence type="ECO:0000256" key="2">
    <source>
        <dbReference type="SAM" id="SignalP"/>
    </source>
</evidence>
<dbReference type="EMBL" id="LSSN01002226">
    <property type="protein sequence ID" value="OMJ16786.1"/>
    <property type="molecule type" value="Genomic_DNA"/>
</dbReference>
<evidence type="ECO:0000313" key="3">
    <source>
        <dbReference type="EMBL" id="OMJ16786.1"/>
    </source>
</evidence>
<sequence length="406" mass="43701">MKNLLTLFSVVFSTAIAQNAENTLDVYEPITKNGTITDVEQQFIQIPSISQILSSTAAAPIVYDSNNITLAGWTQENLEFINTLEFDSNGVQCSNCAFSNDEQLAVTEISGFGECVGGFCEYQDSDCYFNVLGAYWYKCIPDSLNDEVIVNDGGESLSEIAPSVALFNAPASSDSEFEDSEIAAAAENPVDQTNEAPPVIAAINSESGCSISISDFVVSSINTTKNYDFKNPINIPCTSPDFSFEFDINTTSDLFVAITDSLGYYGDNGRIETYLGFSSEEFLINKGKSTPPTSPNTDSNASENTTSPFKGHIEIKYTSNVISLWVNGENEVSYNVKNFTPADILIAPFTGTAAISNFVFSCSSSNSCPTSQSSNTNTCGTTSTVGSFSVTSSPYTKMYNFNSPIV</sequence>
<proteinExistence type="predicted"/>
<reference evidence="3 4" key="1">
    <citation type="submission" date="2017-01" db="EMBL/GenBank/DDBJ databases">
        <authorList>
            <person name="Mah S.A."/>
            <person name="Swanson W.J."/>
            <person name="Moy G.W."/>
            <person name="Vacquier V.D."/>
        </authorList>
    </citation>
    <scope>NUCLEOTIDE SEQUENCE [LARGE SCALE GENOMIC DNA]</scope>
    <source>
        <strain evidence="3 4">GSMNP</strain>
    </source>
</reference>
<comment type="caution">
    <text evidence="3">The sequence shown here is derived from an EMBL/GenBank/DDBJ whole genome shotgun (WGS) entry which is preliminary data.</text>
</comment>
<name>A0A1R1XQA5_9FUNG</name>
<evidence type="ECO:0000256" key="1">
    <source>
        <dbReference type="SAM" id="MobiDB-lite"/>
    </source>
</evidence>
<accession>A0A1R1XQA5</accession>
<feature type="region of interest" description="Disordered" evidence="1">
    <location>
        <begin position="286"/>
        <end position="307"/>
    </location>
</feature>
<dbReference type="Proteomes" id="UP000187283">
    <property type="component" value="Unassembled WGS sequence"/>
</dbReference>